<reference evidence="1" key="1">
    <citation type="submission" date="2020-11" db="EMBL/GenBank/DDBJ databases">
        <authorList>
            <person name="Tran Van P."/>
        </authorList>
    </citation>
    <scope>NUCLEOTIDE SEQUENCE</scope>
</reference>
<sequence length="71" mass="7801">MKFSVPSASAGCNRGLDLIFLSNGEDSCSPPKECCTLDCCYASFNPPGYRPPAVPPPANLFSIVLWNHWYF</sequence>
<protein>
    <submittedName>
        <fullName evidence="1">Uncharacterized protein</fullName>
    </submittedName>
</protein>
<dbReference type="AlphaFoldDB" id="A0A7R9B3K9"/>
<evidence type="ECO:0000313" key="1">
    <source>
        <dbReference type="EMBL" id="CAD7265714.1"/>
    </source>
</evidence>
<dbReference type="EMBL" id="OC005872">
    <property type="protein sequence ID" value="CAD7265714.1"/>
    <property type="molecule type" value="Genomic_DNA"/>
</dbReference>
<organism evidence="1">
    <name type="scientific">Timema shepardi</name>
    <name type="common">Walking stick</name>
    <dbReference type="NCBI Taxonomy" id="629360"/>
    <lineage>
        <taxon>Eukaryota</taxon>
        <taxon>Metazoa</taxon>
        <taxon>Ecdysozoa</taxon>
        <taxon>Arthropoda</taxon>
        <taxon>Hexapoda</taxon>
        <taxon>Insecta</taxon>
        <taxon>Pterygota</taxon>
        <taxon>Neoptera</taxon>
        <taxon>Polyneoptera</taxon>
        <taxon>Phasmatodea</taxon>
        <taxon>Timematodea</taxon>
        <taxon>Timematoidea</taxon>
        <taxon>Timematidae</taxon>
        <taxon>Timema</taxon>
    </lineage>
</organism>
<accession>A0A7R9B3K9</accession>
<name>A0A7R9B3K9_TIMSH</name>
<gene>
    <name evidence="1" type="ORF">TSIB3V08_LOCUS9744</name>
</gene>
<proteinExistence type="predicted"/>